<dbReference type="EMBL" id="ABLD01000006">
    <property type="protein sequence ID" value="EDT10366.1"/>
    <property type="molecule type" value="Genomic_DNA"/>
</dbReference>
<comment type="caution">
    <text evidence="1">The sequence shown here is derived from an EMBL/GenBank/DDBJ whole genome shotgun (WGS) entry which is preliminary data.</text>
</comment>
<keyword evidence="2" id="KW-1185">Reference proteome</keyword>
<organism evidence="1 2">
    <name type="scientific">Paraburkholderia graminis (strain ATCC 700544 / DSM 17151 / LMG 18924 / NCIMB 13744 / C4D1M)</name>
    <dbReference type="NCBI Taxonomy" id="396598"/>
    <lineage>
        <taxon>Bacteria</taxon>
        <taxon>Pseudomonadati</taxon>
        <taxon>Pseudomonadota</taxon>
        <taxon>Betaproteobacteria</taxon>
        <taxon>Burkholderiales</taxon>
        <taxon>Burkholderiaceae</taxon>
        <taxon>Paraburkholderia</taxon>
    </lineage>
</organism>
<gene>
    <name evidence="1" type="ORF">BgramDRAFT_2516</name>
</gene>
<reference evidence="1 2" key="1">
    <citation type="submission" date="2008-03" db="EMBL/GenBank/DDBJ databases">
        <title>Sequencing of the draft genome and assembly of Burkholderia graminis C4D1M.</title>
        <authorList>
            <consortium name="US DOE Joint Genome Institute (JGI-PGF)"/>
            <person name="Copeland A."/>
            <person name="Lucas S."/>
            <person name="Lapidus A."/>
            <person name="Glavina del Rio T."/>
            <person name="Dalin E."/>
            <person name="Tice H."/>
            <person name="Bruce D."/>
            <person name="Goodwin L."/>
            <person name="Pitluck S."/>
            <person name="Larimer F."/>
            <person name="Land M.L."/>
            <person name="Hauser L."/>
            <person name="Tiedje J."/>
            <person name="Richardson P."/>
        </authorList>
    </citation>
    <scope>NUCLEOTIDE SEQUENCE [LARGE SCALE GENOMIC DNA]</scope>
    <source>
        <strain evidence="2">ATCC 700544 / DSM 17151 / LMG 18924 / NCIMB 13744 / C4D1M</strain>
    </source>
</reference>
<sequence>MLVPTACLLTLGIGTGIAALIGARRRVALEAAPLRSN</sequence>
<proteinExistence type="predicted"/>
<accession>B1FZH9</accession>
<evidence type="ECO:0000313" key="2">
    <source>
        <dbReference type="Proteomes" id="UP000005045"/>
    </source>
</evidence>
<name>B1FZH9_PARG4</name>
<dbReference type="Proteomes" id="UP000005045">
    <property type="component" value="Unassembled WGS sequence"/>
</dbReference>
<dbReference type="AlphaFoldDB" id="B1FZH9"/>
<evidence type="ECO:0000313" key="1">
    <source>
        <dbReference type="EMBL" id="EDT10366.1"/>
    </source>
</evidence>
<protein>
    <submittedName>
        <fullName evidence="1">Uncharacterized protein</fullName>
    </submittedName>
</protein>